<dbReference type="FunFam" id="3.30.300.30:FF:000008">
    <property type="entry name" value="2,3-dihydroxybenzoate-AMP ligase"/>
    <property type="match status" value="1"/>
</dbReference>
<feature type="domain" description="AMP-binding enzyme C-terminal" evidence="4">
    <location>
        <begin position="408"/>
        <end position="483"/>
    </location>
</feature>
<comment type="caution">
    <text evidence="5">The sequence shown here is derived from an EMBL/GenBank/DDBJ whole genome shotgun (WGS) entry which is preliminary data.</text>
</comment>
<dbReference type="AlphaFoldDB" id="A0A1V4SN99"/>
<dbReference type="RefSeq" id="WP_080063630.1">
    <property type="nucleotide sequence ID" value="NZ_MZGX01000006.1"/>
</dbReference>
<dbReference type="PANTHER" id="PTHR43767">
    <property type="entry name" value="LONG-CHAIN-FATTY-ACID--COA LIGASE"/>
    <property type="match status" value="1"/>
</dbReference>
<dbReference type="Gene3D" id="3.30.300.30">
    <property type="match status" value="1"/>
</dbReference>
<dbReference type="OrthoDB" id="9778383at2"/>
<dbReference type="InterPro" id="IPR045851">
    <property type="entry name" value="AMP-bd_C_sf"/>
</dbReference>
<dbReference type="InterPro" id="IPR050237">
    <property type="entry name" value="ATP-dep_AMP-bd_enzyme"/>
</dbReference>
<dbReference type="Pfam" id="PF00501">
    <property type="entry name" value="AMP-binding"/>
    <property type="match status" value="1"/>
</dbReference>
<dbReference type="STRING" id="48256.CLHUN_11770"/>
<protein>
    <submittedName>
        <fullName evidence="5">Long-chain-fatty-acid--CoA ligase</fullName>
        <ecNumber evidence="5">6.2.1.3</ecNumber>
    </submittedName>
</protein>
<dbReference type="SUPFAM" id="SSF56801">
    <property type="entry name" value="Acetyl-CoA synthetase-like"/>
    <property type="match status" value="1"/>
</dbReference>
<evidence type="ECO:0000313" key="6">
    <source>
        <dbReference type="Proteomes" id="UP000191554"/>
    </source>
</evidence>
<evidence type="ECO:0000313" key="5">
    <source>
        <dbReference type="EMBL" id="OPX44945.1"/>
    </source>
</evidence>
<dbReference type="PANTHER" id="PTHR43767:SF1">
    <property type="entry name" value="NONRIBOSOMAL PEPTIDE SYNTHASE PES1 (EUROFUNG)-RELATED"/>
    <property type="match status" value="1"/>
</dbReference>
<dbReference type="EMBL" id="MZGX01000006">
    <property type="protein sequence ID" value="OPX44945.1"/>
    <property type="molecule type" value="Genomic_DNA"/>
</dbReference>
<evidence type="ECO:0000259" key="3">
    <source>
        <dbReference type="Pfam" id="PF00501"/>
    </source>
</evidence>
<organism evidence="5 6">
    <name type="scientific">Ruminiclostridium hungatei</name>
    <name type="common">Clostridium hungatei</name>
    <dbReference type="NCBI Taxonomy" id="48256"/>
    <lineage>
        <taxon>Bacteria</taxon>
        <taxon>Bacillati</taxon>
        <taxon>Bacillota</taxon>
        <taxon>Clostridia</taxon>
        <taxon>Eubacteriales</taxon>
        <taxon>Oscillospiraceae</taxon>
        <taxon>Ruminiclostridium</taxon>
    </lineage>
</organism>
<accession>A0A1V4SN99</accession>
<dbReference type="CDD" id="cd05936">
    <property type="entry name" value="FC-FACS_FadD_like"/>
    <property type="match status" value="1"/>
</dbReference>
<sequence>MVGTIYKNVFRPEATAIKFKDSTVTYRQLDENVTGYANFLKKLGIKAGERVILSCTNSPEFIYSYFGVVRNGAIIVPINLLLTMEEIAYLIKDSEAKYMIIHPIILQKAKITKETIQNALDIEVIVLDEELKNSICELESVEFEDFADQNEISTFLYTSGTTGKQKAAMLTHRNLVFNAEQCRLGLKGVPEDNYMCVLPMFHVFAFTACVLMPLWAGAAITILESFQPKEVVESLLRDKITVFMGVPAMYVVLLEAGKNSSGFPDLRLAVSGGAALPVEIFRQAKDILKLPIVEGYGLTEASPAVCFNPLDGVQKEGSIGLPLPHQQCRIVDENNVELPVNQVGELAVWGDNVMQGYFRQEEETRRALADGWLLTGDMAKKDEEGYIYIVDRKKDMVIVGGLNVYPREVEEVIYQYSKVKEAAVIGLDDKLRGEYVKAFVVLKEGETCSSKELLRYMKERLAVYKLPREIEFIASLPKNSTGKIMKRWLKEQ</sequence>
<dbReference type="InterPro" id="IPR025110">
    <property type="entry name" value="AMP-bd_C"/>
</dbReference>
<name>A0A1V4SN99_RUMHU</name>
<evidence type="ECO:0000259" key="4">
    <source>
        <dbReference type="Pfam" id="PF13193"/>
    </source>
</evidence>
<gene>
    <name evidence="5" type="primary">lcfB_3</name>
    <name evidence="5" type="ORF">CLHUN_11770</name>
</gene>
<reference evidence="5 6" key="1">
    <citation type="submission" date="2017-03" db="EMBL/GenBank/DDBJ databases">
        <title>Genome sequence of Clostridium hungatei DSM 14427.</title>
        <authorList>
            <person name="Poehlein A."/>
            <person name="Daniel R."/>
        </authorList>
    </citation>
    <scope>NUCLEOTIDE SEQUENCE [LARGE SCALE GENOMIC DNA]</scope>
    <source>
        <strain evidence="5 6">DSM 14427</strain>
    </source>
</reference>
<dbReference type="NCBIfam" id="NF004837">
    <property type="entry name" value="PRK06187.1"/>
    <property type="match status" value="1"/>
</dbReference>
<proteinExistence type="inferred from homology"/>
<evidence type="ECO:0000256" key="2">
    <source>
        <dbReference type="ARBA" id="ARBA00022598"/>
    </source>
</evidence>
<dbReference type="InterPro" id="IPR000873">
    <property type="entry name" value="AMP-dep_synth/lig_dom"/>
</dbReference>
<dbReference type="EC" id="6.2.1.3" evidence="5"/>
<dbReference type="Gene3D" id="3.40.50.12780">
    <property type="entry name" value="N-terminal domain of ligase-like"/>
    <property type="match status" value="1"/>
</dbReference>
<dbReference type="GO" id="GO:0004467">
    <property type="term" value="F:long-chain fatty acid-CoA ligase activity"/>
    <property type="evidence" value="ECO:0007669"/>
    <property type="project" value="UniProtKB-EC"/>
</dbReference>
<feature type="domain" description="AMP-dependent synthetase/ligase" evidence="3">
    <location>
        <begin position="11"/>
        <end position="358"/>
    </location>
</feature>
<dbReference type="InterPro" id="IPR042099">
    <property type="entry name" value="ANL_N_sf"/>
</dbReference>
<comment type="similarity">
    <text evidence="1">Belongs to the ATP-dependent AMP-binding enzyme family.</text>
</comment>
<evidence type="ECO:0000256" key="1">
    <source>
        <dbReference type="ARBA" id="ARBA00006432"/>
    </source>
</evidence>
<dbReference type="Pfam" id="PF13193">
    <property type="entry name" value="AMP-binding_C"/>
    <property type="match status" value="1"/>
</dbReference>
<dbReference type="Proteomes" id="UP000191554">
    <property type="component" value="Unassembled WGS sequence"/>
</dbReference>
<keyword evidence="6" id="KW-1185">Reference proteome</keyword>
<keyword evidence="2 5" id="KW-0436">Ligase</keyword>